<dbReference type="InterPro" id="IPR027424">
    <property type="entry name" value="Glucose_Oxidase_domain_2"/>
</dbReference>
<name>A0A8T0ETD8_ARGBR</name>
<dbReference type="SUPFAM" id="SSF51905">
    <property type="entry name" value="FAD/NAD(P)-binding domain"/>
    <property type="match status" value="1"/>
</dbReference>
<dbReference type="InterPro" id="IPR007867">
    <property type="entry name" value="GMC_OxRtase_C"/>
</dbReference>
<feature type="domain" description="Glucose-methanol-choline oxidoreductase C-terminal" evidence="6">
    <location>
        <begin position="100"/>
        <end position="239"/>
    </location>
</feature>
<keyword evidence="8" id="KW-1185">Reference proteome</keyword>
<evidence type="ECO:0000313" key="8">
    <source>
        <dbReference type="Proteomes" id="UP000807504"/>
    </source>
</evidence>
<dbReference type="InterPro" id="IPR012132">
    <property type="entry name" value="GMC_OxRdtase"/>
</dbReference>
<reference evidence="7" key="1">
    <citation type="journal article" date="2020" name="bioRxiv">
        <title>Chromosome-level reference genome of the European wasp spider Argiope bruennichi: a resource for studies on range expansion and evolutionary adaptation.</title>
        <authorList>
            <person name="Sheffer M.M."/>
            <person name="Hoppe A."/>
            <person name="Krehenwinkel H."/>
            <person name="Uhl G."/>
            <person name="Kuss A.W."/>
            <person name="Jensen L."/>
            <person name="Jensen C."/>
            <person name="Gillespie R.G."/>
            <person name="Hoff K.J."/>
            <person name="Prost S."/>
        </authorList>
    </citation>
    <scope>NUCLEOTIDE SEQUENCE</scope>
</reference>
<dbReference type="GO" id="GO:0050660">
    <property type="term" value="F:flavin adenine dinucleotide binding"/>
    <property type="evidence" value="ECO:0007669"/>
    <property type="project" value="InterPro"/>
</dbReference>
<dbReference type="EMBL" id="JABXBU010001863">
    <property type="protein sequence ID" value="KAF8781565.1"/>
    <property type="molecule type" value="Genomic_DNA"/>
</dbReference>
<gene>
    <name evidence="7" type="ORF">HNY73_011948</name>
</gene>
<comment type="cofactor">
    <cofactor evidence="1">
        <name>FAD</name>
        <dbReference type="ChEBI" id="CHEBI:57692"/>
    </cofactor>
</comment>
<keyword evidence="5" id="KW-0560">Oxidoreductase</keyword>
<keyword evidence="3" id="KW-0285">Flavoprotein</keyword>
<dbReference type="SUPFAM" id="SSF54373">
    <property type="entry name" value="FAD-linked reductases, C-terminal domain"/>
    <property type="match status" value="1"/>
</dbReference>
<evidence type="ECO:0000256" key="1">
    <source>
        <dbReference type="ARBA" id="ARBA00001974"/>
    </source>
</evidence>
<dbReference type="AlphaFoldDB" id="A0A8T0ETD8"/>
<dbReference type="GO" id="GO:0016614">
    <property type="term" value="F:oxidoreductase activity, acting on CH-OH group of donors"/>
    <property type="evidence" value="ECO:0007669"/>
    <property type="project" value="InterPro"/>
</dbReference>
<evidence type="ECO:0000256" key="5">
    <source>
        <dbReference type="ARBA" id="ARBA00023002"/>
    </source>
</evidence>
<dbReference type="Proteomes" id="UP000807504">
    <property type="component" value="Unassembled WGS sequence"/>
</dbReference>
<dbReference type="Gene3D" id="3.50.50.60">
    <property type="entry name" value="FAD/NAD(P)-binding domain"/>
    <property type="match status" value="2"/>
</dbReference>
<dbReference type="PANTHER" id="PTHR11552">
    <property type="entry name" value="GLUCOSE-METHANOL-CHOLINE GMC OXIDOREDUCTASE"/>
    <property type="match status" value="1"/>
</dbReference>
<evidence type="ECO:0000256" key="4">
    <source>
        <dbReference type="ARBA" id="ARBA00022827"/>
    </source>
</evidence>
<dbReference type="Gene3D" id="3.30.560.10">
    <property type="entry name" value="Glucose Oxidase, domain 3"/>
    <property type="match status" value="2"/>
</dbReference>
<evidence type="ECO:0000259" key="6">
    <source>
        <dbReference type="Pfam" id="PF05199"/>
    </source>
</evidence>
<accession>A0A8T0ETD8</accession>
<dbReference type="Gene3D" id="4.10.450.10">
    <property type="entry name" value="Glucose Oxidase, domain 2"/>
    <property type="match status" value="1"/>
</dbReference>
<organism evidence="7 8">
    <name type="scientific">Argiope bruennichi</name>
    <name type="common">Wasp spider</name>
    <name type="synonym">Aranea bruennichi</name>
    <dbReference type="NCBI Taxonomy" id="94029"/>
    <lineage>
        <taxon>Eukaryota</taxon>
        <taxon>Metazoa</taxon>
        <taxon>Ecdysozoa</taxon>
        <taxon>Arthropoda</taxon>
        <taxon>Chelicerata</taxon>
        <taxon>Arachnida</taxon>
        <taxon>Araneae</taxon>
        <taxon>Araneomorphae</taxon>
        <taxon>Entelegynae</taxon>
        <taxon>Araneoidea</taxon>
        <taxon>Araneidae</taxon>
        <taxon>Argiope</taxon>
    </lineage>
</organism>
<evidence type="ECO:0000256" key="2">
    <source>
        <dbReference type="ARBA" id="ARBA00010790"/>
    </source>
</evidence>
<keyword evidence="4" id="KW-0274">FAD</keyword>
<sequence>MGYNILDSNAARETGFNILQGTMRRRQRCSTAKAYLVPAENRTNLSIYRRRSSRQKDARVFLYFIFHLRTLLCFRFTKQLRPYENNSMFICLSQQFTSEESGIVLLNTTNPYDPPIIDPNYFADPDDIRPIVAGMKTCQKIATSESMQKVGAKPFETLFPGCEQFYGNDDSYFTCIARGAVVTLSHPVGTAKMGDPRDPTTVVDPLLRVKGIQGLRVVDASVMPTLPSGNTNIPTIMIGRESLLDIIKQNFNVHLATNFQTTILRQTFKTHSFDL</sequence>
<comment type="similarity">
    <text evidence="2">Belongs to the GMC oxidoreductase family.</text>
</comment>
<evidence type="ECO:0000256" key="3">
    <source>
        <dbReference type="ARBA" id="ARBA00022630"/>
    </source>
</evidence>
<dbReference type="Pfam" id="PF05199">
    <property type="entry name" value="GMC_oxred_C"/>
    <property type="match status" value="1"/>
</dbReference>
<reference evidence="7" key="2">
    <citation type="submission" date="2020-06" db="EMBL/GenBank/DDBJ databases">
        <authorList>
            <person name="Sheffer M."/>
        </authorList>
    </citation>
    <scope>NUCLEOTIDE SEQUENCE</scope>
</reference>
<evidence type="ECO:0000313" key="7">
    <source>
        <dbReference type="EMBL" id="KAF8781565.1"/>
    </source>
</evidence>
<dbReference type="InterPro" id="IPR036188">
    <property type="entry name" value="FAD/NAD-bd_sf"/>
</dbReference>
<protein>
    <submittedName>
        <fullName evidence="7">Alcohol dehydrogenase [acceptor] like protein</fullName>
    </submittedName>
</protein>
<proteinExistence type="inferred from homology"/>
<comment type="caution">
    <text evidence="7">The sequence shown here is derived from an EMBL/GenBank/DDBJ whole genome shotgun (WGS) entry which is preliminary data.</text>
</comment>
<dbReference type="PANTHER" id="PTHR11552:SF227">
    <property type="entry name" value="GLUCOSE DEHYDROGENASE [FAD, QUINONE]-LIKE PROTEIN"/>
    <property type="match status" value="1"/>
</dbReference>